<dbReference type="Pfam" id="PF13599">
    <property type="entry name" value="Pentapeptide_4"/>
    <property type="match status" value="1"/>
</dbReference>
<gene>
    <name evidence="1" type="ORF">H8730_09025</name>
</gene>
<reference evidence="1" key="1">
    <citation type="submission" date="2020-08" db="EMBL/GenBank/DDBJ databases">
        <title>Genome public.</title>
        <authorList>
            <person name="Liu C."/>
            <person name="Sun Q."/>
        </authorList>
    </citation>
    <scope>NUCLEOTIDE SEQUENCE</scope>
    <source>
        <strain evidence="1">NSJ-32</strain>
    </source>
</reference>
<sequence length="215" mass="24538">MKRQLPRLPSEPMAVQPLEQAAWRAVEEEEHIERAQFYNDMLLETDLQRVDIDTCFFKGCKFSECIIQKSYVTDAVFRDCDLSNVHFEDTNFQRVEFYNCKLVGTNFTGAILKHVLMSECLGRYCNFSFAHIQDSCFQTCDFTKMGMTEAKLTRILLEGCCLTEAEMLNTPLKDVNLTTNDLQGIRLCGSELQGAIISSLQAVDLIRIFGVSIQD</sequence>
<dbReference type="Gene3D" id="2.160.20.80">
    <property type="entry name" value="E3 ubiquitin-protein ligase SopA"/>
    <property type="match status" value="1"/>
</dbReference>
<dbReference type="SUPFAM" id="SSF141571">
    <property type="entry name" value="Pentapeptide repeat-like"/>
    <property type="match status" value="1"/>
</dbReference>
<dbReference type="InterPro" id="IPR051082">
    <property type="entry name" value="Pentapeptide-BTB/POZ_domain"/>
</dbReference>
<proteinExistence type="predicted"/>
<dbReference type="RefSeq" id="WP_177717912.1">
    <property type="nucleotide sequence ID" value="NZ_JACRSQ010000011.1"/>
</dbReference>
<dbReference type="EMBL" id="JACRSQ010000011">
    <property type="protein sequence ID" value="MBC8543686.1"/>
    <property type="molecule type" value="Genomic_DNA"/>
</dbReference>
<accession>A0A926DTC9</accession>
<dbReference type="InterPro" id="IPR001646">
    <property type="entry name" value="5peptide_repeat"/>
</dbReference>
<dbReference type="PANTHER" id="PTHR14136:SF17">
    <property type="entry name" value="BTB_POZ DOMAIN-CONTAINING PROTEIN KCTD9"/>
    <property type="match status" value="1"/>
</dbReference>
<evidence type="ECO:0000313" key="2">
    <source>
        <dbReference type="Proteomes" id="UP000657006"/>
    </source>
</evidence>
<organism evidence="1 2">
    <name type="scientific">Bianquea renquensis</name>
    <dbReference type="NCBI Taxonomy" id="2763661"/>
    <lineage>
        <taxon>Bacteria</taxon>
        <taxon>Bacillati</taxon>
        <taxon>Bacillota</taxon>
        <taxon>Clostridia</taxon>
        <taxon>Eubacteriales</taxon>
        <taxon>Bianqueaceae</taxon>
        <taxon>Bianquea</taxon>
    </lineage>
</organism>
<dbReference type="AlphaFoldDB" id="A0A926DTC9"/>
<protein>
    <submittedName>
        <fullName evidence="1">Pentapeptide repeat-containing protein</fullName>
    </submittedName>
</protein>
<comment type="caution">
    <text evidence="1">The sequence shown here is derived from an EMBL/GenBank/DDBJ whole genome shotgun (WGS) entry which is preliminary data.</text>
</comment>
<evidence type="ECO:0000313" key="1">
    <source>
        <dbReference type="EMBL" id="MBC8543686.1"/>
    </source>
</evidence>
<keyword evidence="2" id="KW-1185">Reference proteome</keyword>
<dbReference type="PANTHER" id="PTHR14136">
    <property type="entry name" value="BTB_POZ DOMAIN-CONTAINING PROTEIN KCTD9"/>
    <property type="match status" value="1"/>
</dbReference>
<name>A0A926DTC9_9FIRM</name>
<dbReference type="Proteomes" id="UP000657006">
    <property type="component" value="Unassembled WGS sequence"/>
</dbReference>